<dbReference type="InterPro" id="IPR036390">
    <property type="entry name" value="WH_DNA-bd_sf"/>
</dbReference>
<evidence type="ECO:0000313" key="8">
    <source>
        <dbReference type="Proteomes" id="UP000297025"/>
    </source>
</evidence>
<reference evidence="7 8" key="1">
    <citation type="journal article" date="2008" name="Int. J. Syst. Evol. Microbiol.">
        <title>Nocardioides daphniae sp. nov., isolated from Daphnia cucullata (Crustacea: Cladocera).</title>
        <authorList>
            <person name="Toth E.M."/>
            <person name="Keki Z."/>
            <person name="Homonnay Z.G."/>
            <person name="Borsodi A.K."/>
            <person name="Marialigeti K."/>
            <person name="Schumann P."/>
        </authorList>
    </citation>
    <scope>NUCLEOTIDE SEQUENCE [LARGE SCALE GENOMIC DNA]</scope>
    <source>
        <strain evidence="7 8">JCM 16608</strain>
    </source>
</reference>
<dbReference type="GO" id="GO:0003700">
    <property type="term" value="F:DNA-binding transcription factor activity"/>
    <property type="evidence" value="ECO:0007669"/>
    <property type="project" value="InterPro"/>
</dbReference>
<accession>A0A4P7UIG2</accession>
<dbReference type="SMART" id="SM00347">
    <property type="entry name" value="HTH_MARR"/>
    <property type="match status" value="1"/>
</dbReference>
<dbReference type="Proteomes" id="UP000297025">
    <property type="component" value="Chromosome"/>
</dbReference>
<evidence type="ECO:0000313" key="6">
    <source>
        <dbReference type="EMBL" id="GGD13514.1"/>
    </source>
</evidence>
<reference evidence="9" key="3">
    <citation type="journal article" date="2019" name="Int. J. Syst. Evol. Microbiol.">
        <title>The Global Catalogue of Microorganisms (GCM) 10K type strain sequencing project: providing services to taxonomists for standard genome sequencing and annotation.</title>
        <authorList>
            <consortium name="The Broad Institute Genomics Platform"/>
            <consortium name="The Broad Institute Genome Sequencing Center for Infectious Disease"/>
            <person name="Wu L."/>
            <person name="Ma J."/>
        </authorList>
    </citation>
    <scope>NUCLEOTIDE SEQUENCE [LARGE SCALE GENOMIC DNA]</scope>
    <source>
        <strain evidence="9">CCM 7403</strain>
    </source>
</reference>
<dbReference type="PANTHER" id="PTHR33164">
    <property type="entry name" value="TRANSCRIPTIONAL REGULATOR, MARR FAMILY"/>
    <property type="match status" value="1"/>
</dbReference>
<dbReference type="KEGG" id="ndp:E2C04_16055"/>
<keyword evidence="9" id="KW-1185">Reference proteome</keyword>
<dbReference type="PROSITE" id="PS50995">
    <property type="entry name" value="HTH_MARR_2"/>
    <property type="match status" value="1"/>
</dbReference>
<feature type="region of interest" description="Disordered" evidence="4">
    <location>
        <begin position="1"/>
        <end position="25"/>
    </location>
</feature>
<dbReference type="InterPro" id="IPR036388">
    <property type="entry name" value="WH-like_DNA-bd_sf"/>
</dbReference>
<dbReference type="PROSITE" id="PS01117">
    <property type="entry name" value="HTH_MARR_1"/>
    <property type="match status" value="1"/>
</dbReference>
<evidence type="ECO:0000259" key="5">
    <source>
        <dbReference type="PROSITE" id="PS50995"/>
    </source>
</evidence>
<keyword evidence="1" id="KW-0805">Transcription regulation</keyword>
<dbReference type="InterPro" id="IPR000835">
    <property type="entry name" value="HTH_MarR-typ"/>
</dbReference>
<feature type="domain" description="HTH marR-type" evidence="5">
    <location>
        <begin position="23"/>
        <end position="159"/>
    </location>
</feature>
<dbReference type="Pfam" id="PF12802">
    <property type="entry name" value="MarR_2"/>
    <property type="match status" value="1"/>
</dbReference>
<evidence type="ECO:0000256" key="3">
    <source>
        <dbReference type="ARBA" id="ARBA00023163"/>
    </source>
</evidence>
<sequence>MGTTRDEARTSTPTPSPTTTSPPTSLPLLLRRIEHVLEQRIAEGIAPVLADLDLTPERWRVMATLAEEPGQTMTRLAVTAVLPPASLTRHVDRLVARGLVLRKTHARDRRRIVVALTDRGREAWARVDAEEQQVHESLRAALGPGRFDALVAELHLVPLALG</sequence>
<evidence type="ECO:0000313" key="7">
    <source>
        <dbReference type="EMBL" id="QCC78329.1"/>
    </source>
</evidence>
<dbReference type="GO" id="GO:0003677">
    <property type="term" value="F:DNA binding"/>
    <property type="evidence" value="ECO:0007669"/>
    <property type="project" value="UniProtKB-KW"/>
</dbReference>
<proteinExistence type="predicted"/>
<protein>
    <submittedName>
        <fullName evidence="7">MarR family transcriptional regulator</fullName>
    </submittedName>
</protein>
<reference evidence="6" key="5">
    <citation type="submission" date="2024-05" db="EMBL/GenBank/DDBJ databases">
        <authorList>
            <person name="Sun Q."/>
            <person name="Sedlacek I."/>
        </authorList>
    </citation>
    <scope>NUCLEOTIDE SEQUENCE</scope>
    <source>
        <strain evidence="6">CCM 7403</strain>
    </source>
</reference>
<gene>
    <name evidence="7" type="ORF">E2C04_16055</name>
    <name evidence="6" type="ORF">GCM10007231_10690</name>
</gene>
<dbReference type="RefSeq" id="WP_135833366.1">
    <property type="nucleotide sequence ID" value="NZ_BMCK01000001.1"/>
</dbReference>
<dbReference type="Proteomes" id="UP000630594">
    <property type="component" value="Unassembled WGS sequence"/>
</dbReference>
<keyword evidence="2" id="KW-0238">DNA-binding</keyword>
<reference evidence="7" key="4">
    <citation type="submission" date="2019-03" db="EMBL/GenBank/DDBJ databases">
        <authorList>
            <person name="Huang Y."/>
        </authorList>
    </citation>
    <scope>NUCLEOTIDE SEQUENCE</scope>
    <source>
        <strain evidence="7">JCM 16608</strain>
    </source>
</reference>
<dbReference type="InterPro" id="IPR039422">
    <property type="entry name" value="MarR/SlyA-like"/>
</dbReference>
<dbReference type="PANTHER" id="PTHR33164:SF43">
    <property type="entry name" value="HTH-TYPE TRANSCRIPTIONAL REPRESSOR YETL"/>
    <property type="match status" value="1"/>
</dbReference>
<evidence type="ECO:0000313" key="9">
    <source>
        <dbReference type="Proteomes" id="UP000630594"/>
    </source>
</evidence>
<dbReference type="EMBL" id="BMCK01000001">
    <property type="protein sequence ID" value="GGD13514.1"/>
    <property type="molecule type" value="Genomic_DNA"/>
</dbReference>
<dbReference type="GO" id="GO:0006950">
    <property type="term" value="P:response to stress"/>
    <property type="evidence" value="ECO:0007669"/>
    <property type="project" value="TreeGrafter"/>
</dbReference>
<evidence type="ECO:0000256" key="4">
    <source>
        <dbReference type="SAM" id="MobiDB-lite"/>
    </source>
</evidence>
<organism evidence="7 8">
    <name type="scientific">Nocardioides daphniae</name>
    <dbReference type="NCBI Taxonomy" id="402297"/>
    <lineage>
        <taxon>Bacteria</taxon>
        <taxon>Bacillati</taxon>
        <taxon>Actinomycetota</taxon>
        <taxon>Actinomycetes</taxon>
        <taxon>Propionibacteriales</taxon>
        <taxon>Nocardioidaceae</taxon>
        <taxon>Nocardioides</taxon>
    </lineage>
</organism>
<keyword evidence="3" id="KW-0804">Transcription</keyword>
<name>A0A4P7UIG2_9ACTN</name>
<dbReference type="EMBL" id="CP038462">
    <property type="protein sequence ID" value="QCC78329.1"/>
    <property type="molecule type" value="Genomic_DNA"/>
</dbReference>
<dbReference type="InterPro" id="IPR023187">
    <property type="entry name" value="Tscrpt_reg_MarR-type_CS"/>
</dbReference>
<evidence type="ECO:0000256" key="2">
    <source>
        <dbReference type="ARBA" id="ARBA00023125"/>
    </source>
</evidence>
<reference evidence="6" key="2">
    <citation type="journal article" date="2014" name="Int. J. Syst. Evol. Microbiol.">
        <title>Complete genome of a new Firmicutes species belonging to the dominant human colonic microbiota ('Ruminococcus bicirculans') reveals two chromosomes and a selective capacity to utilize plant glucans.</title>
        <authorList>
            <consortium name="NISC Comparative Sequencing Program"/>
            <person name="Wegmann U."/>
            <person name="Louis P."/>
            <person name="Goesmann A."/>
            <person name="Henrissat B."/>
            <person name="Duncan S.H."/>
            <person name="Flint H.J."/>
        </authorList>
    </citation>
    <scope>NUCLEOTIDE SEQUENCE</scope>
    <source>
        <strain evidence="6">CCM 7403</strain>
    </source>
</reference>
<dbReference type="SUPFAM" id="SSF46785">
    <property type="entry name" value="Winged helix' DNA-binding domain"/>
    <property type="match status" value="1"/>
</dbReference>
<dbReference type="OrthoDB" id="4629660at2"/>
<dbReference type="AlphaFoldDB" id="A0A4P7UIG2"/>
<feature type="compositionally biased region" description="Low complexity" evidence="4">
    <location>
        <begin position="10"/>
        <end position="25"/>
    </location>
</feature>
<evidence type="ECO:0000256" key="1">
    <source>
        <dbReference type="ARBA" id="ARBA00023015"/>
    </source>
</evidence>
<dbReference type="Gene3D" id="1.10.10.10">
    <property type="entry name" value="Winged helix-like DNA-binding domain superfamily/Winged helix DNA-binding domain"/>
    <property type="match status" value="1"/>
</dbReference>